<dbReference type="CDD" id="cd00586">
    <property type="entry name" value="4HBT"/>
    <property type="match status" value="1"/>
</dbReference>
<dbReference type="Pfam" id="PF13279">
    <property type="entry name" value="4HBT_2"/>
    <property type="match status" value="1"/>
</dbReference>
<dbReference type="Proteomes" id="UP001597145">
    <property type="component" value="Unassembled WGS sequence"/>
</dbReference>
<dbReference type="InterPro" id="IPR029069">
    <property type="entry name" value="HotDog_dom_sf"/>
</dbReference>
<accession>A0ABW4FQE5</accession>
<dbReference type="Gene3D" id="3.10.129.10">
    <property type="entry name" value="Hotdog Thioesterase"/>
    <property type="match status" value="1"/>
</dbReference>
<comment type="caution">
    <text evidence="1">The sequence shown here is derived from an EMBL/GenBank/DDBJ whole genome shotgun (WGS) entry which is preliminary data.</text>
</comment>
<gene>
    <name evidence="1" type="ORF">ACFSCY_23805</name>
</gene>
<dbReference type="RefSeq" id="WP_343986448.1">
    <property type="nucleotide sequence ID" value="NZ_BAAAJG010000027.1"/>
</dbReference>
<reference evidence="2" key="1">
    <citation type="journal article" date="2019" name="Int. J. Syst. Evol. Microbiol.">
        <title>The Global Catalogue of Microorganisms (GCM) 10K type strain sequencing project: providing services to taxonomists for standard genome sequencing and annotation.</title>
        <authorList>
            <consortium name="The Broad Institute Genomics Platform"/>
            <consortium name="The Broad Institute Genome Sequencing Center for Infectious Disease"/>
            <person name="Wu L."/>
            <person name="Ma J."/>
        </authorList>
    </citation>
    <scope>NUCLEOTIDE SEQUENCE [LARGE SCALE GENOMIC DNA]</scope>
    <source>
        <strain evidence="2">JCM 12165</strain>
    </source>
</reference>
<evidence type="ECO:0000313" key="2">
    <source>
        <dbReference type="Proteomes" id="UP001597145"/>
    </source>
</evidence>
<dbReference type="PANTHER" id="PTHR31793">
    <property type="entry name" value="4-HYDROXYBENZOYL-COA THIOESTERASE FAMILY MEMBER"/>
    <property type="match status" value="1"/>
</dbReference>
<dbReference type="PANTHER" id="PTHR31793:SF24">
    <property type="entry name" value="LONG-CHAIN ACYL-COA THIOESTERASE FADM"/>
    <property type="match status" value="1"/>
</dbReference>
<protein>
    <submittedName>
        <fullName evidence="1">Acyl-CoA thioesterase</fullName>
        <ecNumber evidence="1">3.1.2.-</ecNumber>
    </submittedName>
</protein>
<dbReference type="InterPro" id="IPR050563">
    <property type="entry name" value="4-hydroxybenzoyl-CoA_TE"/>
</dbReference>
<keyword evidence="2" id="KW-1185">Reference proteome</keyword>
<dbReference type="SUPFAM" id="SSF54637">
    <property type="entry name" value="Thioesterase/thiol ester dehydrase-isomerase"/>
    <property type="match status" value="1"/>
</dbReference>
<organism evidence="1 2">
    <name type="scientific">Pseudonocardia aurantiaca</name>
    <dbReference type="NCBI Taxonomy" id="75290"/>
    <lineage>
        <taxon>Bacteria</taxon>
        <taxon>Bacillati</taxon>
        <taxon>Actinomycetota</taxon>
        <taxon>Actinomycetes</taxon>
        <taxon>Pseudonocardiales</taxon>
        <taxon>Pseudonocardiaceae</taxon>
        <taxon>Pseudonocardia</taxon>
    </lineage>
</organism>
<evidence type="ECO:0000313" key="1">
    <source>
        <dbReference type="EMBL" id="MFD1532455.1"/>
    </source>
</evidence>
<name>A0ABW4FQE5_9PSEU</name>
<dbReference type="EMBL" id="JBHUCP010000018">
    <property type="protein sequence ID" value="MFD1532455.1"/>
    <property type="molecule type" value="Genomic_DNA"/>
</dbReference>
<sequence>MEGHFAVRIAVRSYELDVNGHVNHANYHRYGEHARTEHLTAAGCSMTRLVEKGMGIVLLETHCRFLSELRYRDLIEVGSRIRFGEGKTFEFAHTLRRRGRDGADDGEDVVAAEITCRMGLLDAAARRLLPEPRERLLGLATEPALLGAG</sequence>
<dbReference type="EC" id="3.1.2.-" evidence="1"/>
<proteinExistence type="predicted"/>
<dbReference type="GO" id="GO:0016787">
    <property type="term" value="F:hydrolase activity"/>
    <property type="evidence" value="ECO:0007669"/>
    <property type="project" value="UniProtKB-KW"/>
</dbReference>
<keyword evidence="1" id="KW-0378">Hydrolase</keyword>